<organism evidence="3">
    <name type="scientific">Micromonas pusilla (strain CCMP1545)</name>
    <name type="common">Picoplanktonic green alga</name>
    <dbReference type="NCBI Taxonomy" id="564608"/>
    <lineage>
        <taxon>Eukaryota</taxon>
        <taxon>Viridiplantae</taxon>
        <taxon>Chlorophyta</taxon>
        <taxon>Mamiellophyceae</taxon>
        <taxon>Mamiellales</taxon>
        <taxon>Mamiellaceae</taxon>
        <taxon>Micromonas</taxon>
    </lineage>
</organism>
<dbReference type="RefSeq" id="XP_003061063.1">
    <property type="nucleotide sequence ID" value="XM_003061017.1"/>
</dbReference>
<dbReference type="KEGG" id="mpp:MICPUCDRAFT_60964"/>
<feature type="region of interest" description="Disordered" evidence="1">
    <location>
        <begin position="22"/>
        <end position="65"/>
    </location>
</feature>
<dbReference type="SUPFAM" id="SSF48403">
    <property type="entry name" value="Ankyrin repeat"/>
    <property type="match status" value="1"/>
</dbReference>
<dbReference type="Gene3D" id="1.25.40.20">
    <property type="entry name" value="Ankyrin repeat-containing domain"/>
    <property type="match status" value="1"/>
</dbReference>
<accession>C1N044</accession>
<sequence length="222" mass="25199">MGHGVLYCLSIRNEYEVPYVVRKPSPSLGLPTSDDANGEELRRARRASHPPPPPPPPPRATMESRWDNRHIAPFDALPVVPADGPWTPPPHEFEPPRASRPPRPSTATLKVRYAAVRTAEDLRQAIVFAAREDDLHGLRWLLREFPKMPRDDPTPVERAAEHGHFETLKWLRARGWPFSPCAIGAAASEGRLEIVHWLRKDGNVWSGMSNYKQRVHPEYPNM</sequence>
<evidence type="ECO:0000313" key="2">
    <source>
        <dbReference type="EMBL" id="EEH54713.1"/>
    </source>
</evidence>
<feature type="region of interest" description="Disordered" evidence="1">
    <location>
        <begin position="77"/>
        <end position="105"/>
    </location>
</feature>
<keyword evidence="3" id="KW-1185">Reference proteome</keyword>
<dbReference type="Proteomes" id="UP000001876">
    <property type="component" value="Unassembled WGS sequence"/>
</dbReference>
<dbReference type="InterPro" id="IPR036770">
    <property type="entry name" value="Ankyrin_rpt-contain_sf"/>
</dbReference>
<dbReference type="AlphaFoldDB" id="C1N044"/>
<evidence type="ECO:0000313" key="3">
    <source>
        <dbReference type="Proteomes" id="UP000001876"/>
    </source>
</evidence>
<protein>
    <submittedName>
        <fullName evidence="2">Predicted protein</fullName>
    </submittedName>
</protein>
<evidence type="ECO:0000256" key="1">
    <source>
        <dbReference type="SAM" id="MobiDB-lite"/>
    </source>
</evidence>
<dbReference type="EMBL" id="GG663743">
    <property type="protein sequence ID" value="EEH54713.1"/>
    <property type="molecule type" value="Genomic_DNA"/>
</dbReference>
<dbReference type="OrthoDB" id="498371at2759"/>
<feature type="compositionally biased region" description="Pro residues" evidence="1">
    <location>
        <begin position="49"/>
        <end position="59"/>
    </location>
</feature>
<dbReference type="Pfam" id="PF13637">
    <property type="entry name" value="Ank_4"/>
    <property type="match status" value="1"/>
</dbReference>
<proteinExistence type="predicted"/>
<reference evidence="2 3" key="1">
    <citation type="journal article" date="2009" name="Science">
        <title>Green evolution and dynamic adaptations revealed by genomes of the marine picoeukaryotes Micromonas.</title>
        <authorList>
            <person name="Worden A.Z."/>
            <person name="Lee J.H."/>
            <person name="Mock T."/>
            <person name="Rouze P."/>
            <person name="Simmons M.P."/>
            <person name="Aerts A.L."/>
            <person name="Allen A.E."/>
            <person name="Cuvelier M.L."/>
            <person name="Derelle E."/>
            <person name="Everett M.V."/>
            <person name="Foulon E."/>
            <person name="Grimwood J."/>
            <person name="Gundlach H."/>
            <person name="Henrissat B."/>
            <person name="Napoli C."/>
            <person name="McDonald S.M."/>
            <person name="Parker M.S."/>
            <person name="Rombauts S."/>
            <person name="Salamov A."/>
            <person name="Von Dassow P."/>
            <person name="Badger J.H."/>
            <person name="Coutinho P.M."/>
            <person name="Demir E."/>
            <person name="Dubchak I."/>
            <person name="Gentemann C."/>
            <person name="Eikrem W."/>
            <person name="Gready J.E."/>
            <person name="John U."/>
            <person name="Lanier W."/>
            <person name="Lindquist E.A."/>
            <person name="Lucas S."/>
            <person name="Mayer K.F."/>
            <person name="Moreau H."/>
            <person name="Not F."/>
            <person name="Otillar R."/>
            <person name="Panaud O."/>
            <person name="Pangilinan J."/>
            <person name="Paulsen I."/>
            <person name="Piegu B."/>
            <person name="Poliakov A."/>
            <person name="Robbens S."/>
            <person name="Schmutz J."/>
            <person name="Toulza E."/>
            <person name="Wyss T."/>
            <person name="Zelensky A."/>
            <person name="Zhou K."/>
            <person name="Armbrust E.V."/>
            <person name="Bhattacharya D."/>
            <person name="Goodenough U.W."/>
            <person name="Van de Peer Y."/>
            <person name="Grigoriev I.V."/>
        </authorList>
    </citation>
    <scope>NUCLEOTIDE SEQUENCE [LARGE SCALE GENOMIC DNA]</scope>
    <source>
        <strain evidence="2 3">CCMP1545</strain>
    </source>
</reference>
<name>C1N044_MICPC</name>
<dbReference type="InterPro" id="IPR002110">
    <property type="entry name" value="Ankyrin_rpt"/>
</dbReference>
<dbReference type="GeneID" id="9686770"/>
<gene>
    <name evidence="2" type="ORF">MICPUCDRAFT_60964</name>
</gene>